<evidence type="ECO:0000313" key="4">
    <source>
        <dbReference type="Proteomes" id="UP000027142"/>
    </source>
</evidence>
<sequence length="439" mass="47194">MSDLKLKETGRNRFLTDEIYGIRLPLYLALLIPAILCLYLNILPINIITGLMITMGLGGLFLWIGDSIPKFSEFGGGTLLCIFLPAVLIFVGVLPESMSEIAQNFYSGFGFQDFIVAGLIVGSILSIKREVLITVGLKMLIPLMTTILLGALVGGLLGQLFGLGFKYTILLIVAPIMASGLTTGAIPLSQIYADNMGGVPSDFFDILAPAVMVSNIICILLASILNFLGKRKKTPFKGFSGNGNPLRVKNDSFKVEEGNRLVESIKNIGIGIMVAGGLYMSGVLLNGLFPFFHTFVWLIVLAAILKLTNLLPNQINSGAEVWFNFISRVWVPAVLVAISASLIDVNRVLDLITNPTNMFVTVMVVVIIATIAGFAGWIIGFYFVESSIISGLALADMGGVGDVAVLKASERMQLFPFLQITTRIGGVLTIVVMSLLSAT</sequence>
<keyword evidence="1" id="KW-0813">Transport</keyword>
<dbReference type="GO" id="GO:0008514">
    <property type="term" value="F:organic anion transmembrane transporter activity"/>
    <property type="evidence" value="ECO:0007669"/>
    <property type="project" value="InterPro"/>
</dbReference>
<feature type="transmembrane region" description="Helical" evidence="2">
    <location>
        <begin position="325"/>
        <end position="345"/>
    </location>
</feature>
<feature type="transmembrane region" description="Helical" evidence="2">
    <location>
        <begin position="167"/>
        <end position="186"/>
    </location>
</feature>
<dbReference type="PIRSF" id="PIRSF005348">
    <property type="entry name" value="YxkH"/>
    <property type="match status" value="1"/>
</dbReference>
<dbReference type="GO" id="GO:0005886">
    <property type="term" value="C:plasma membrane"/>
    <property type="evidence" value="ECO:0007669"/>
    <property type="project" value="UniProtKB-SubCell"/>
</dbReference>
<dbReference type="Proteomes" id="UP000027142">
    <property type="component" value="Chromosome"/>
</dbReference>
<comment type="similarity">
    <text evidence="1">Belongs to the 2-hydroxycarboxylate transporter (2-HCT) (TC 2.A.24) family.</text>
</comment>
<dbReference type="Pfam" id="PF03390">
    <property type="entry name" value="2HCT"/>
    <property type="match status" value="1"/>
</dbReference>
<dbReference type="InterPro" id="IPR004679">
    <property type="entry name" value="2-OHcarboxylate_transport"/>
</dbReference>
<name>A0A060M1N6_9BACI</name>
<dbReference type="HOGENOM" id="CLU_041211_0_1_9"/>
<dbReference type="RefSeq" id="WP_051667688.1">
    <property type="nucleotide sequence ID" value="NZ_CP003923.1"/>
</dbReference>
<dbReference type="PATRIC" id="fig|1246626.3.peg.3798"/>
<dbReference type="PANTHER" id="PTHR40033">
    <property type="entry name" value="NA(+)-MALATE SYMPORTER"/>
    <property type="match status" value="1"/>
</dbReference>
<dbReference type="KEGG" id="ble:BleG1_3805"/>
<feature type="transmembrane region" description="Helical" evidence="2">
    <location>
        <begin position="206"/>
        <end position="228"/>
    </location>
</feature>
<keyword evidence="4" id="KW-1185">Reference proteome</keyword>
<evidence type="ECO:0000256" key="1">
    <source>
        <dbReference type="PIRNR" id="PIRNR005348"/>
    </source>
</evidence>
<dbReference type="AlphaFoldDB" id="A0A060M1N6"/>
<keyword evidence="1 2" id="KW-0472">Membrane</keyword>
<dbReference type="GO" id="GO:0015293">
    <property type="term" value="F:symporter activity"/>
    <property type="evidence" value="ECO:0007669"/>
    <property type="project" value="UniProtKB-UniRule"/>
</dbReference>
<feature type="transmembrane region" description="Helical" evidence="2">
    <location>
        <begin position="420"/>
        <end position="438"/>
    </location>
</feature>
<feature type="transmembrane region" description="Helical" evidence="2">
    <location>
        <begin position="76"/>
        <end position="94"/>
    </location>
</feature>
<keyword evidence="1" id="KW-1003">Cell membrane</keyword>
<organism evidence="3 4">
    <name type="scientific">Shouchella lehensis G1</name>
    <dbReference type="NCBI Taxonomy" id="1246626"/>
    <lineage>
        <taxon>Bacteria</taxon>
        <taxon>Bacillati</taxon>
        <taxon>Bacillota</taxon>
        <taxon>Bacilli</taxon>
        <taxon>Bacillales</taxon>
        <taxon>Bacillaceae</taxon>
        <taxon>Shouchella</taxon>
    </lineage>
</organism>
<proteinExistence type="inferred from homology"/>
<dbReference type="PANTHER" id="PTHR40033:SF1">
    <property type="entry name" value="CITRATE-SODIUM SYMPORTER"/>
    <property type="match status" value="1"/>
</dbReference>
<protein>
    <submittedName>
        <fullName evidence="3">2-hydroxycarboxylate transporter</fullName>
    </submittedName>
</protein>
<comment type="subcellular location">
    <subcellularLocation>
        <location evidence="1">Cell membrane</location>
    </subcellularLocation>
</comment>
<keyword evidence="2" id="KW-1133">Transmembrane helix</keyword>
<accession>A0A060M1N6</accession>
<feature type="transmembrane region" description="Helical" evidence="2">
    <location>
        <begin position="283"/>
        <end position="305"/>
    </location>
</feature>
<feature type="transmembrane region" description="Helical" evidence="2">
    <location>
        <begin position="357"/>
        <end position="382"/>
    </location>
</feature>
<gene>
    <name evidence="3" type="ORF">BleG1_3805</name>
</gene>
<feature type="transmembrane region" description="Helical" evidence="2">
    <location>
        <begin position="106"/>
        <end position="127"/>
    </location>
</feature>
<dbReference type="OrthoDB" id="8584824at2"/>
<dbReference type="EMBL" id="CP003923">
    <property type="protein sequence ID" value="AIC96352.1"/>
    <property type="molecule type" value="Genomic_DNA"/>
</dbReference>
<feature type="transmembrane region" description="Helical" evidence="2">
    <location>
        <begin position="20"/>
        <end position="40"/>
    </location>
</feature>
<feature type="transmembrane region" description="Helical" evidence="2">
    <location>
        <begin position="47"/>
        <end position="64"/>
    </location>
</feature>
<reference evidence="3 4" key="1">
    <citation type="journal article" date="2014" name="Gene">
        <title>A comparative genomic analysis of the alkalitolerant soil bacterium Bacillus lehensis G1.</title>
        <authorList>
            <person name="Noor Y.M."/>
            <person name="Samsulrizal N.H."/>
            <person name="Jema'on N.A."/>
            <person name="Low K.O."/>
            <person name="Ramli A.N."/>
            <person name="Alias N.I."/>
            <person name="Damis S.I."/>
            <person name="Fuzi S.F."/>
            <person name="Isa M.N."/>
            <person name="Murad A.M."/>
            <person name="Raih M.F."/>
            <person name="Bakar F.D."/>
            <person name="Najimudin N."/>
            <person name="Mahadi N.M."/>
            <person name="Illias R.M."/>
        </authorList>
    </citation>
    <scope>NUCLEOTIDE SEQUENCE [LARGE SCALE GENOMIC DNA]</scope>
    <source>
        <strain evidence="3 4">G1</strain>
    </source>
</reference>
<evidence type="ECO:0000256" key="2">
    <source>
        <dbReference type="SAM" id="Phobius"/>
    </source>
</evidence>
<feature type="transmembrane region" description="Helical" evidence="2">
    <location>
        <begin position="139"/>
        <end position="160"/>
    </location>
</feature>
<evidence type="ECO:0000313" key="3">
    <source>
        <dbReference type="EMBL" id="AIC96352.1"/>
    </source>
</evidence>
<keyword evidence="1" id="KW-0769">Symport</keyword>
<dbReference type="STRING" id="1246626.BleG1_3805"/>
<dbReference type="eggNOG" id="COG3493">
    <property type="taxonomic scope" value="Bacteria"/>
</dbReference>
<keyword evidence="2" id="KW-0812">Transmembrane</keyword>